<proteinExistence type="predicted"/>
<dbReference type="Proteomes" id="UP000279962">
    <property type="component" value="Chromosome"/>
</dbReference>
<feature type="chain" id="PRO_5018073531" description="Lipoprotein" evidence="1">
    <location>
        <begin position="20"/>
        <end position="126"/>
    </location>
</feature>
<evidence type="ECO:0000313" key="2">
    <source>
        <dbReference type="EMBL" id="AYO53343.1"/>
    </source>
</evidence>
<sequence length="126" mass="12724">MTKLLKPLFIATLAVPVLAFADTAPQTTTVEKVQAATGAVSAQAEVKNDTTTVISPRTGIRYTLGNTGGRPIILKTAAIAAVTPATINRVVATNPALSASSQEKVKQALIGVDATTAAAVAPATAQ</sequence>
<evidence type="ECO:0008006" key="4">
    <source>
        <dbReference type="Google" id="ProtNLM"/>
    </source>
</evidence>
<dbReference type="EMBL" id="CP033133">
    <property type="protein sequence ID" value="AYO53343.1"/>
    <property type="molecule type" value="Genomic_DNA"/>
</dbReference>
<name>A0A3G2SZL2_9GAMM</name>
<evidence type="ECO:0000256" key="1">
    <source>
        <dbReference type="SAM" id="SignalP"/>
    </source>
</evidence>
<accession>A0A3G2SZL2</accession>
<evidence type="ECO:0000313" key="3">
    <source>
        <dbReference type="Proteomes" id="UP000279962"/>
    </source>
</evidence>
<keyword evidence="1" id="KW-0732">Signal</keyword>
<gene>
    <name evidence="2" type="ORF">CDG68_06545</name>
</gene>
<dbReference type="RefSeq" id="WP_087552661.1">
    <property type="nucleotide sequence ID" value="NZ_CP033133.1"/>
</dbReference>
<reference evidence="2 3" key="1">
    <citation type="submission" date="2018-10" db="EMBL/GenBank/DDBJ databases">
        <title>The complete genome of Acinetobacter wuhouensis strain WCHAW010062.</title>
        <authorList>
            <person name="Hu Y."/>
            <person name="Long H."/>
            <person name="Feng Y."/>
            <person name="Zong Z."/>
        </authorList>
    </citation>
    <scope>NUCLEOTIDE SEQUENCE [LARGE SCALE GENOMIC DNA]</scope>
    <source>
        <strain evidence="2 3">WCHAW010062</strain>
    </source>
</reference>
<organism evidence="2 3">
    <name type="scientific">Acinetobacter wuhouensis</name>
    <dbReference type="NCBI Taxonomy" id="1879050"/>
    <lineage>
        <taxon>Bacteria</taxon>
        <taxon>Pseudomonadati</taxon>
        <taxon>Pseudomonadota</taxon>
        <taxon>Gammaproteobacteria</taxon>
        <taxon>Moraxellales</taxon>
        <taxon>Moraxellaceae</taxon>
        <taxon>Acinetobacter</taxon>
    </lineage>
</organism>
<protein>
    <recommendedName>
        <fullName evidence="4">Lipoprotein</fullName>
    </recommendedName>
</protein>
<dbReference type="AlphaFoldDB" id="A0A3G2SZL2"/>
<feature type="signal peptide" evidence="1">
    <location>
        <begin position="1"/>
        <end position="19"/>
    </location>
</feature>